<protein>
    <recommendedName>
        <fullName evidence="3">DNA 3'-5' helicase</fullName>
        <ecNumber evidence="3">5.6.2.4</ecNumber>
    </recommendedName>
</protein>
<evidence type="ECO:0000256" key="2">
    <source>
        <dbReference type="ARBA" id="ARBA00034617"/>
    </source>
</evidence>
<dbReference type="PROSITE" id="PS51194">
    <property type="entry name" value="HELICASE_CTER"/>
    <property type="match status" value="1"/>
</dbReference>
<accession>A0A0L0FV54</accession>
<dbReference type="GO" id="GO:0009378">
    <property type="term" value="F:four-way junction helicase activity"/>
    <property type="evidence" value="ECO:0007669"/>
    <property type="project" value="TreeGrafter"/>
</dbReference>
<dbReference type="PANTHER" id="PTHR13710">
    <property type="entry name" value="DNA HELICASE RECQ FAMILY MEMBER"/>
    <property type="match status" value="1"/>
</dbReference>
<evidence type="ECO:0000256" key="3">
    <source>
        <dbReference type="ARBA" id="ARBA00034808"/>
    </source>
</evidence>
<reference evidence="5 6" key="1">
    <citation type="submission" date="2011-02" db="EMBL/GenBank/DDBJ databases">
        <title>The Genome Sequence of Sphaeroforma arctica JP610.</title>
        <authorList>
            <consortium name="The Broad Institute Genome Sequencing Platform"/>
            <person name="Russ C."/>
            <person name="Cuomo C."/>
            <person name="Young S.K."/>
            <person name="Zeng Q."/>
            <person name="Gargeya S."/>
            <person name="Alvarado L."/>
            <person name="Berlin A."/>
            <person name="Chapman S.B."/>
            <person name="Chen Z."/>
            <person name="Freedman E."/>
            <person name="Gellesch M."/>
            <person name="Goldberg J."/>
            <person name="Griggs A."/>
            <person name="Gujja S."/>
            <person name="Heilman E."/>
            <person name="Heiman D."/>
            <person name="Howarth C."/>
            <person name="Mehta T."/>
            <person name="Neiman D."/>
            <person name="Pearson M."/>
            <person name="Roberts A."/>
            <person name="Saif S."/>
            <person name="Shea T."/>
            <person name="Shenoy N."/>
            <person name="Sisk P."/>
            <person name="Stolte C."/>
            <person name="Sykes S."/>
            <person name="White J."/>
            <person name="Yandava C."/>
            <person name="Burger G."/>
            <person name="Gray M.W."/>
            <person name="Holland P.W.H."/>
            <person name="King N."/>
            <person name="Lang F.B.F."/>
            <person name="Roger A.J."/>
            <person name="Ruiz-Trillo I."/>
            <person name="Haas B."/>
            <person name="Nusbaum C."/>
            <person name="Birren B."/>
        </authorList>
    </citation>
    <scope>NUCLEOTIDE SEQUENCE [LARGE SCALE GENOMIC DNA]</scope>
    <source>
        <strain evidence="5 6">JP610</strain>
    </source>
</reference>
<dbReference type="STRING" id="667725.A0A0L0FV54"/>
<dbReference type="SMART" id="SM00490">
    <property type="entry name" value="HELICc"/>
    <property type="match status" value="1"/>
</dbReference>
<comment type="catalytic activity">
    <reaction evidence="2">
        <text>Couples ATP hydrolysis with the unwinding of duplex DNA by translocating in the 3'-5' direction.</text>
        <dbReference type="EC" id="5.6.2.4"/>
    </reaction>
</comment>
<feature type="domain" description="Helicase C-terminal" evidence="4">
    <location>
        <begin position="1"/>
        <end position="118"/>
    </location>
</feature>
<dbReference type="GO" id="GO:0043138">
    <property type="term" value="F:3'-5' DNA helicase activity"/>
    <property type="evidence" value="ECO:0007669"/>
    <property type="project" value="UniProtKB-EC"/>
</dbReference>
<evidence type="ECO:0000313" key="6">
    <source>
        <dbReference type="Proteomes" id="UP000054560"/>
    </source>
</evidence>
<dbReference type="Gene3D" id="3.40.50.300">
    <property type="entry name" value="P-loop containing nucleotide triphosphate hydrolases"/>
    <property type="match status" value="1"/>
</dbReference>
<dbReference type="eggNOG" id="KOG0351">
    <property type="taxonomic scope" value="Eukaryota"/>
</dbReference>
<dbReference type="GeneID" id="25908303"/>
<dbReference type="GO" id="GO:0005737">
    <property type="term" value="C:cytoplasm"/>
    <property type="evidence" value="ECO:0007669"/>
    <property type="project" value="TreeGrafter"/>
</dbReference>
<dbReference type="SUPFAM" id="SSF52540">
    <property type="entry name" value="P-loop containing nucleoside triphosphate hydrolases"/>
    <property type="match status" value="1"/>
</dbReference>
<feature type="non-terminal residue" evidence="5">
    <location>
        <position position="186"/>
    </location>
</feature>
<dbReference type="Pfam" id="PF00271">
    <property type="entry name" value="Helicase_C"/>
    <property type="match status" value="1"/>
</dbReference>
<dbReference type="PANTHER" id="PTHR13710:SF108">
    <property type="entry name" value="ATP-DEPENDENT DNA HELICASE Q4"/>
    <property type="match status" value="1"/>
</dbReference>
<dbReference type="OrthoDB" id="10261556at2759"/>
<proteinExistence type="inferred from homology"/>
<dbReference type="GO" id="GO:0000724">
    <property type="term" value="P:double-strand break repair via homologous recombination"/>
    <property type="evidence" value="ECO:0007669"/>
    <property type="project" value="TreeGrafter"/>
</dbReference>
<evidence type="ECO:0000313" key="5">
    <source>
        <dbReference type="EMBL" id="KNC79818.1"/>
    </source>
</evidence>
<dbReference type="GO" id="GO:0005694">
    <property type="term" value="C:chromosome"/>
    <property type="evidence" value="ECO:0007669"/>
    <property type="project" value="TreeGrafter"/>
</dbReference>
<comment type="similarity">
    <text evidence="1">Belongs to the helicase family. RecQ subfamily.</text>
</comment>
<dbReference type="InterPro" id="IPR027417">
    <property type="entry name" value="P-loop_NTPase"/>
</dbReference>
<keyword evidence="6" id="KW-1185">Reference proteome</keyword>
<dbReference type="Proteomes" id="UP000054560">
    <property type="component" value="Unassembled WGS sequence"/>
</dbReference>
<evidence type="ECO:0000259" key="4">
    <source>
        <dbReference type="PROSITE" id="PS51194"/>
    </source>
</evidence>
<organism evidence="5 6">
    <name type="scientific">Sphaeroforma arctica JP610</name>
    <dbReference type="NCBI Taxonomy" id="667725"/>
    <lineage>
        <taxon>Eukaryota</taxon>
        <taxon>Ichthyosporea</taxon>
        <taxon>Ichthyophonida</taxon>
        <taxon>Sphaeroforma</taxon>
    </lineage>
</organism>
<dbReference type="GO" id="GO:0005634">
    <property type="term" value="C:nucleus"/>
    <property type="evidence" value="ECO:0007669"/>
    <property type="project" value="TreeGrafter"/>
</dbReference>
<dbReference type="RefSeq" id="XP_014153720.1">
    <property type="nucleotide sequence ID" value="XM_014298245.1"/>
</dbReference>
<name>A0A0L0FV54_9EUKA</name>
<evidence type="ECO:0000256" key="1">
    <source>
        <dbReference type="ARBA" id="ARBA00005446"/>
    </source>
</evidence>
<dbReference type="EC" id="5.6.2.4" evidence="3"/>
<dbReference type="InterPro" id="IPR001650">
    <property type="entry name" value="Helicase_C-like"/>
</dbReference>
<gene>
    <name evidence="5" type="ORF">SARC_07799</name>
</gene>
<dbReference type="EMBL" id="KQ242239">
    <property type="protein sequence ID" value="KNC79818.1"/>
    <property type="molecule type" value="Genomic_DNA"/>
</dbReference>
<dbReference type="AlphaFoldDB" id="A0A0L0FV54"/>
<sequence length="186" mass="20929">MPIMVAERKRVQFKFMSDKLRIICCTIAFGMGLDKPNIRGVIHYNMPKSIENYVQEVGRAGRDGAASYCHMLLSKSDIWWLRSRAHADTVDSNTLLRFITEVFSLDEASADAGTVGLLSIDDLEQKYDMRETALFTLLCKLEMHSHKFISVLPQMNCICTLRVSKAQLEEVATTNMFAKAVLSVGS</sequence>